<evidence type="ECO:0000313" key="16">
    <source>
        <dbReference type="Proteomes" id="UP000318554"/>
    </source>
</evidence>
<keyword evidence="2" id="KW-1003">Cell membrane</keyword>
<dbReference type="Pfam" id="PF00072">
    <property type="entry name" value="Response_reg"/>
    <property type="match status" value="1"/>
</dbReference>
<gene>
    <name evidence="15" type="primary">barA_3</name>
    <name evidence="15" type="ORF">Taqua_00920</name>
</gene>
<dbReference type="EMBL" id="VJNA01000009">
    <property type="protein sequence ID" value="TSE25747.1"/>
    <property type="molecule type" value="Genomic_DNA"/>
</dbReference>
<dbReference type="GO" id="GO:0005524">
    <property type="term" value="F:ATP binding"/>
    <property type="evidence" value="ECO:0007669"/>
    <property type="project" value="UniProtKB-KW"/>
</dbReference>
<dbReference type="Gene3D" id="3.40.50.2300">
    <property type="match status" value="1"/>
</dbReference>
<keyword evidence="9" id="KW-0472">Membrane</keyword>
<evidence type="ECO:0000256" key="12">
    <source>
        <dbReference type="SAM" id="Coils"/>
    </source>
</evidence>
<evidence type="ECO:0000256" key="5">
    <source>
        <dbReference type="ARBA" id="ARBA00022741"/>
    </source>
</evidence>
<dbReference type="EC" id="2.7.13.3" evidence="15"/>
<proteinExistence type="predicted"/>
<dbReference type="SMART" id="SM00448">
    <property type="entry name" value="REC"/>
    <property type="match status" value="1"/>
</dbReference>
<dbReference type="CDD" id="cd17546">
    <property type="entry name" value="REC_hyHK_CKI1_RcsC-like"/>
    <property type="match status" value="1"/>
</dbReference>
<sequence length="398" mass="41589">MLLGAVRQAHASAHGTPAPAPVAGARRLAGMRVLLVEDNVINQQVARELLQREGAEVTVAEHGQAALDQLMAHPQAWDVVLMDMQMPVMDGLQATQAIRTQLGLTALPIVAMTANAMASDREACLAAGMNDHVGKPFAIDQLVRVLLHWAPHAVRGDTDAPAAPTPQAPAVDAQALAEPWPDADRVDVPGALQRLGGDPLLYQRIVRGFVQGLPHTQAQLDAKLGQAPDAALAALLHTLKGTAATVGATRLAARAAEAERAVKQALADGAPQAQAVPPWWPPLAEELQASAQALQRVLAQLVARGLAPPEPTAAAATEQAQAADPARWRETLQRLVTLLAASDMEALELHDSLMADAAVAGDPRWAPLHQAMEAMDFEAARAAAQALLDGVGQGDGGT</sequence>
<reference evidence="15 16" key="1">
    <citation type="submission" date="2019-07" db="EMBL/GenBank/DDBJ databases">
        <title>Tepidimonas aquatica CLN-1 draft genome.</title>
        <authorList>
            <person name="Da Costa M.S."/>
            <person name="Froufe H.J.C."/>
            <person name="Egas C."/>
            <person name="Albuquerque L."/>
        </authorList>
    </citation>
    <scope>NUCLEOTIDE SEQUENCE [LARGE SCALE GENOMIC DNA]</scope>
    <source>
        <strain evidence="15 16">CLN-1</strain>
    </source>
</reference>
<dbReference type="AlphaFoldDB" id="A0A554WQ99"/>
<keyword evidence="5" id="KW-0547">Nucleotide-binding</keyword>
<dbReference type="PANTHER" id="PTHR45339">
    <property type="entry name" value="HYBRID SIGNAL TRANSDUCTION HISTIDINE KINASE J"/>
    <property type="match status" value="1"/>
</dbReference>
<evidence type="ECO:0000256" key="7">
    <source>
        <dbReference type="ARBA" id="ARBA00022989"/>
    </source>
</evidence>
<keyword evidence="15" id="KW-0418">Kinase</keyword>
<keyword evidence="12" id="KW-0175">Coiled coil</keyword>
<comment type="subcellular location">
    <subcellularLocation>
        <location evidence="1">Cell membrane</location>
        <topology evidence="1">Multi-pass membrane protein</topology>
    </subcellularLocation>
</comment>
<dbReference type="SUPFAM" id="SSF47226">
    <property type="entry name" value="Histidine-containing phosphotransfer domain, HPT domain"/>
    <property type="match status" value="1"/>
</dbReference>
<dbReference type="GO" id="GO:0004673">
    <property type="term" value="F:protein histidine kinase activity"/>
    <property type="evidence" value="ECO:0007669"/>
    <property type="project" value="UniProtKB-EC"/>
</dbReference>
<keyword evidence="3 11" id="KW-0597">Phosphoprotein</keyword>
<organism evidence="15 16">
    <name type="scientific">Tepidimonas aquatica</name>
    <dbReference type="NCBI Taxonomy" id="247482"/>
    <lineage>
        <taxon>Bacteria</taxon>
        <taxon>Pseudomonadati</taxon>
        <taxon>Pseudomonadota</taxon>
        <taxon>Betaproteobacteria</taxon>
        <taxon>Burkholderiales</taxon>
        <taxon>Tepidimonas</taxon>
    </lineage>
</organism>
<evidence type="ECO:0000256" key="2">
    <source>
        <dbReference type="ARBA" id="ARBA00022475"/>
    </source>
</evidence>
<feature type="modified residue" description="Phosphohistidine" evidence="10">
    <location>
        <position position="237"/>
    </location>
</feature>
<evidence type="ECO:0000256" key="1">
    <source>
        <dbReference type="ARBA" id="ARBA00004651"/>
    </source>
</evidence>
<evidence type="ECO:0000259" key="13">
    <source>
        <dbReference type="PROSITE" id="PS50110"/>
    </source>
</evidence>
<dbReference type="InterPro" id="IPR036641">
    <property type="entry name" value="HPT_dom_sf"/>
</dbReference>
<evidence type="ECO:0000256" key="9">
    <source>
        <dbReference type="ARBA" id="ARBA00023136"/>
    </source>
</evidence>
<keyword evidence="15" id="KW-0808">Transferase</keyword>
<keyword evidence="16" id="KW-1185">Reference proteome</keyword>
<dbReference type="InterPro" id="IPR001789">
    <property type="entry name" value="Sig_transdc_resp-reg_receiver"/>
</dbReference>
<accession>A0A554WQ99</accession>
<keyword evidence="4" id="KW-0812">Transmembrane</keyword>
<evidence type="ECO:0000256" key="4">
    <source>
        <dbReference type="ARBA" id="ARBA00022692"/>
    </source>
</evidence>
<dbReference type="Gene3D" id="1.20.120.160">
    <property type="entry name" value="HPT domain"/>
    <property type="match status" value="1"/>
</dbReference>
<keyword evidence="7" id="KW-1133">Transmembrane helix</keyword>
<evidence type="ECO:0000259" key="14">
    <source>
        <dbReference type="PROSITE" id="PS50894"/>
    </source>
</evidence>
<evidence type="ECO:0000256" key="3">
    <source>
        <dbReference type="ARBA" id="ARBA00022553"/>
    </source>
</evidence>
<dbReference type="SUPFAM" id="SSF52172">
    <property type="entry name" value="CheY-like"/>
    <property type="match status" value="1"/>
</dbReference>
<comment type="caution">
    <text evidence="15">The sequence shown here is derived from an EMBL/GenBank/DDBJ whole genome shotgun (WGS) entry which is preliminary data.</text>
</comment>
<evidence type="ECO:0000313" key="15">
    <source>
        <dbReference type="EMBL" id="TSE25747.1"/>
    </source>
</evidence>
<dbReference type="GO" id="GO:0005886">
    <property type="term" value="C:plasma membrane"/>
    <property type="evidence" value="ECO:0007669"/>
    <property type="project" value="UniProtKB-SubCell"/>
</dbReference>
<dbReference type="GO" id="GO:0000160">
    <property type="term" value="P:phosphorelay signal transduction system"/>
    <property type="evidence" value="ECO:0007669"/>
    <property type="project" value="UniProtKB-KW"/>
</dbReference>
<dbReference type="Proteomes" id="UP000318554">
    <property type="component" value="Unassembled WGS sequence"/>
</dbReference>
<protein>
    <submittedName>
        <fullName evidence="15">Signal transduction histidine-protein kinase BarA</fullName>
        <ecNumber evidence="15">2.7.13.3</ecNumber>
    </submittedName>
</protein>
<dbReference type="InterPro" id="IPR011006">
    <property type="entry name" value="CheY-like_superfamily"/>
</dbReference>
<feature type="coiled-coil region" evidence="12">
    <location>
        <begin position="248"/>
        <end position="304"/>
    </location>
</feature>
<feature type="domain" description="HPt" evidence="14">
    <location>
        <begin position="198"/>
        <end position="301"/>
    </location>
</feature>
<feature type="domain" description="Response regulatory" evidence="13">
    <location>
        <begin position="32"/>
        <end position="150"/>
    </location>
</feature>
<dbReference type="PANTHER" id="PTHR45339:SF1">
    <property type="entry name" value="HYBRID SIGNAL TRANSDUCTION HISTIDINE KINASE J"/>
    <property type="match status" value="1"/>
</dbReference>
<dbReference type="Pfam" id="PF01627">
    <property type="entry name" value="Hpt"/>
    <property type="match status" value="1"/>
</dbReference>
<evidence type="ECO:0000256" key="6">
    <source>
        <dbReference type="ARBA" id="ARBA00022840"/>
    </source>
</evidence>
<feature type="modified residue" description="4-aspartylphosphate" evidence="11">
    <location>
        <position position="83"/>
    </location>
</feature>
<keyword evidence="6" id="KW-0067">ATP-binding</keyword>
<evidence type="ECO:0000256" key="10">
    <source>
        <dbReference type="PROSITE-ProRule" id="PRU00110"/>
    </source>
</evidence>
<name>A0A554WQ99_9BURK</name>
<dbReference type="InterPro" id="IPR008207">
    <property type="entry name" value="Sig_transdc_His_kin_Hpt_dom"/>
</dbReference>
<keyword evidence="8" id="KW-0902">Two-component regulatory system</keyword>
<dbReference type="PROSITE" id="PS50110">
    <property type="entry name" value="RESPONSE_REGULATORY"/>
    <property type="match status" value="1"/>
</dbReference>
<evidence type="ECO:0000256" key="8">
    <source>
        <dbReference type="ARBA" id="ARBA00023012"/>
    </source>
</evidence>
<dbReference type="PROSITE" id="PS50894">
    <property type="entry name" value="HPT"/>
    <property type="match status" value="1"/>
</dbReference>
<evidence type="ECO:0000256" key="11">
    <source>
        <dbReference type="PROSITE-ProRule" id="PRU00169"/>
    </source>
</evidence>